<keyword evidence="4" id="KW-0819">tRNA processing</keyword>
<name>A0A383UZ05_BLUHO</name>
<dbReference type="InterPro" id="IPR030391">
    <property type="entry name" value="MeTrfase_TrmA_CS"/>
</dbReference>
<dbReference type="EC" id="2.1.1.35" evidence="5"/>
<evidence type="ECO:0000256" key="7">
    <source>
        <dbReference type="ARBA" id="ARBA00054700"/>
    </source>
</evidence>
<dbReference type="SUPFAM" id="SSF53335">
    <property type="entry name" value="S-adenosyl-L-methionine-dependent methyltransferases"/>
    <property type="match status" value="1"/>
</dbReference>
<dbReference type="InterPro" id="IPR012340">
    <property type="entry name" value="NA-bd_OB-fold"/>
</dbReference>
<reference evidence="12 13" key="1">
    <citation type="submission" date="2017-11" db="EMBL/GenBank/DDBJ databases">
        <authorList>
            <person name="Kracher B."/>
        </authorList>
    </citation>
    <scope>NUCLEOTIDE SEQUENCE [LARGE SCALE GENOMIC DNA]</scope>
    <source>
        <strain evidence="12 13">RACE1</strain>
    </source>
</reference>
<feature type="region of interest" description="Disordered" evidence="11">
    <location>
        <begin position="32"/>
        <end position="71"/>
    </location>
</feature>
<organism evidence="12 13">
    <name type="scientific">Blumeria hordei</name>
    <name type="common">Barley powdery mildew</name>
    <name type="synonym">Blumeria graminis f. sp. hordei</name>
    <dbReference type="NCBI Taxonomy" id="2867405"/>
    <lineage>
        <taxon>Eukaryota</taxon>
        <taxon>Fungi</taxon>
        <taxon>Dikarya</taxon>
        <taxon>Ascomycota</taxon>
        <taxon>Pezizomycotina</taxon>
        <taxon>Leotiomycetes</taxon>
        <taxon>Erysiphales</taxon>
        <taxon>Erysiphaceae</taxon>
        <taxon>Blumeria</taxon>
    </lineage>
</organism>
<feature type="compositionally biased region" description="Basic and acidic residues" evidence="11">
    <location>
        <begin position="92"/>
        <end position="101"/>
    </location>
</feature>
<evidence type="ECO:0000313" key="13">
    <source>
        <dbReference type="Proteomes" id="UP000275772"/>
    </source>
</evidence>
<dbReference type="EMBL" id="UNSH01000081">
    <property type="protein sequence ID" value="SZF05571.1"/>
    <property type="molecule type" value="Genomic_DNA"/>
</dbReference>
<keyword evidence="1 9" id="KW-0489">Methyltransferase</keyword>
<comment type="catalytic activity">
    <reaction evidence="6">
        <text>uridine(54) in tRNA + S-adenosyl-L-methionine = 5-methyluridine(54) in tRNA + S-adenosyl-L-homocysteine + H(+)</text>
        <dbReference type="Rhea" id="RHEA:42712"/>
        <dbReference type="Rhea" id="RHEA-COMP:10167"/>
        <dbReference type="Rhea" id="RHEA-COMP:10193"/>
        <dbReference type="ChEBI" id="CHEBI:15378"/>
        <dbReference type="ChEBI" id="CHEBI:57856"/>
        <dbReference type="ChEBI" id="CHEBI:59789"/>
        <dbReference type="ChEBI" id="CHEBI:65315"/>
        <dbReference type="ChEBI" id="CHEBI:74447"/>
        <dbReference type="EC" id="2.1.1.35"/>
    </reaction>
</comment>
<feature type="compositionally biased region" description="Polar residues" evidence="11">
    <location>
        <begin position="105"/>
        <end position="121"/>
    </location>
</feature>
<dbReference type="Proteomes" id="UP000275772">
    <property type="component" value="Unassembled WGS sequence"/>
</dbReference>
<keyword evidence="3 9" id="KW-0949">S-adenosyl-L-methionine</keyword>
<evidence type="ECO:0000256" key="9">
    <source>
        <dbReference type="PROSITE-ProRule" id="PRU01024"/>
    </source>
</evidence>
<evidence type="ECO:0000256" key="8">
    <source>
        <dbReference type="ARBA" id="ARBA00070108"/>
    </source>
</evidence>
<feature type="region of interest" description="Disordered" evidence="11">
    <location>
        <begin position="92"/>
        <end position="129"/>
    </location>
</feature>
<gene>
    <name evidence="12" type="ORF">BLGHR1_16374</name>
</gene>
<dbReference type="VEuPathDB" id="FungiDB:BLGHR1_16374"/>
<evidence type="ECO:0000256" key="3">
    <source>
        <dbReference type="ARBA" id="ARBA00022691"/>
    </source>
</evidence>
<keyword evidence="2 9" id="KW-0808">Transferase</keyword>
<feature type="active site" description="Nucleophile" evidence="9">
    <location>
        <position position="541"/>
    </location>
</feature>
<dbReference type="GO" id="GO:0030697">
    <property type="term" value="F:tRNA (uracil(54)-C5)-methyltransferase activity, S-adenosyl methionine-dependent"/>
    <property type="evidence" value="ECO:0007669"/>
    <property type="project" value="UniProtKB-EC"/>
</dbReference>
<feature type="active site" evidence="10">
    <location>
        <position position="541"/>
    </location>
</feature>
<feature type="binding site" evidence="9">
    <location>
        <position position="410"/>
    </location>
    <ligand>
        <name>S-adenosyl-L-methionine</name>
        <dbReference type="ChEBI" id="CHEBI:59789"/>
    </ligand>
</feature>
<dbReference type="GO" id="GO:0032259">
    <property type="term" value="P:methylation"/>
    <property type="evidence" value="ECO:0007669"/>
    <property type="project" value="UniProtKB-KW"/>
</dbReference>
<dbReference type="InterPro" id="IPR030390">
    <property type="entry name" value="MeTrfase_TrmA_AS"/>
</dbReference>
<dbReference type="PANTHER" id="PTHR11061">
    <property type="entry name" value="RNA M5U METHYLTRANSFERASE"/>
    <property type="match status" value="1"/>
</dbReference>
<evidence type="ECO:0000313" key="12">
    <source>
        <dbReference type="EMBL" id="SZF05571.1"/>
    </source>
</evidence>
<dbReference type="PANTHER" id="PTHR11061:SF30">
    <property type="entry name" value="TRNA (URACIL(54)-C(5))-METHYLTRANSFERASE"/>
    <property type="match status" value="1"/>
</dbReference>
<dbReference type="PROSITE" id="PS01230">
    <property type="entry name" value="TRMA_1"/>
    <property type="match status" value="1"/>
</dbReference>
<evidence type="ECO:0000256" key="6">
    <source>
        <dbReference type="ARBA" id="ARBA00052788"/>
    </source>
</evidence>
<comment type="similarity">
    <text evidence="9">Belongs to the class I-like SAM-binding methyltransferase superfamily. RNA M5U methyltransferase family.</text>
</comment>
<proteinExistence type="inferred from homology"/>
<dbReference type="PROSITE" id="PS01231">
    <property type="entry name" value="TRMA_2"/>
    <property type="match status" value="1"/>
</dbReference>
<dbReference type="PROSITE" id="PS51622">
    <property type="entry name" value="SAM_MT_RNA_M5U_2"/>
    <property type="match status" value="1"/>
</dbReference>
<sequence length="606" mass="68162">MLRVSIELLWRKVPREFSAHICQRSYHLRTMQSDHHENHGARDHQKRRWNGNKRSQNSGPKSKKSKSSKSVEGVDVLLHDVVALLEAQKLRDEMGQTRSEDDLISSETSNTDIQTSNTPDNLKTSLSPLSSLPKPFTEIDVEVKEISSTGDGLAIHPESKRIYVVPFSVPGDVIRAKVIKHFNEEEYSTADFISVVKAGPLRDDSRVQCKYFSTCSGCQFQMLDYQDQLRHKKTIVEKAYMNFSQLPKEMIPPVGMTIGSPLQYGYRTKLTPHFDAPKGYISKADKMRGVKNHFKDVPKIGFNAKGASYTLDIEDCPIGTDAVRMGMKRERLRVTSELEKYTKGATILLRESTLRLPKNETNISTTLPDTIKTIESNHIDFKSCVTENRAKTTEYVDNFIFTNIANEFFQNNNSILSPFTQYIRDHIMPPPSNQVKIKNLIDAYSGSGLFTITLSSLFESSIGIDVSAASISSATDNARQNNLPTSQAKFMAADAATLFKEVTYDPDETVVLIDPSRKGCDEAFLSQLLKFFPRRIVYVSCNVHTQARDVGIIVAGLEKNSGEEKESKKYDIESLVGFDFFPQTSHVEGVAVLNRVDKNEDNSKLL</sequence>
<evidence type="ECO:0000256" key="2">
    <source>
        <dbReference type="ARBA" id="ARBA00022679"/>
    </source>
</evidence>
<evidence type="ECO:0000256" key="1">
    <source>
        <dbReference type="ARBA" id="ARBA00022603"/>
    </source>
</evidence>
<dbReference type="InterPro" id="IPR025795">
    <property type="entry name" value="tRNA_(uracil-5-)_MeTrfase"/>
</dbReference>
<dbReference type="PROSITE" id="PS51687">
    <property type="entry name" value="SAM_MT_RNA_M5U"/>
    <property type="match status" value="1"/>
</dbReference>
<dbReference type="InterPro" id="IPR010280">
    <property type="entry name" value="U5_MeTrfase_fam"/>
</dbReference>
<evidence type="ECO:0000256" key="11">
    <source>
        <dbReference type="SAM" id="MobiDB-lite"/>
    </source>
</evidence>
<feature type="compositionally biased region" description="Basic and acidic residues" evidence="11">
    <location>
        <begin position="32"/>
        <end position="43"/>
    </location>
</feature>
<protein>
    <recommendedName>
        <fullName evidence="8">tRNA (uracil(54)-C(5))-methyltransferase</fullName>
        <ecNumber evidence="5">2.1.1.35</ecNumber>
    </recommendedName>
</protein>
<evidence type="ECO:0000256" key="10">
    <source>
        <dbReference type="PROSITE-ProRule" id="PRU10015"/>
    </source>
</evidence>
<dbReference type="InterPro" id="IPR029063">
    <property type="entry name" value="SAM-dependent_MTases_sf"/>
</dbReference>
<dbReference type="GO" id="GO:0000014">
    <property type="term" value="F:single-stranded DNA endodeoxyribonuclease activity"/>
    <property type="evidence" value="ECO:0007669"/>
    <property type="project" value="EnsemblFungi"/>
</dbReference>
<accession>A0A383UZ05</accession>
<evidence type="ECO:0000256" key="5">
    <source>
        <dbReference type="ARBA" id="ARBA00033763"/>
    </source>
</evidence>
<dbReference type="FunFam" id="3.40.50.150:FF:000174">
    <property type="entry name" value="TRM2p tRNA methyltransferase"/>
    <property type="match status" value="1"/>
</dbReference>
<dbReference type="GO" id="GO:0006400">
    <property type="term" value="P:tRNA modification"/>
    <property type="evidence" value="ECO:0007669"/>
    <property type="project" value="EnsemblFungi"/>
</dbReference>
<dbReference type="Pfam" id="PF05958">
    <property type="entry name" value="tRNA_U5-meth_tr"/>
    <property type="match status" value="1"/>
</dbReference>
<dbReference type="SUPFAM" id="SSF50249">
    <property type="entry name" value="Nucleic acid-binding proteins"/>
    <property type="match status" value="1"/>
</dbReference>
<dbReference type="Gene3D" id="3.40.50.150">
    <property type="entry name" value="Vaccinia Virus protein VP39"/>
    <property type="match status" value="2"/>
</dbReference>
<dbReference type="GO" id="GO:0051908">
    <property type="term" value="F:double-stranded DNA 5'-3' DNA exonuclease activity"/>
    <property type="evidence" value="ECO:0007669"/>
    <property type="project" value="EnsemblFungi"/>
</dbReference>
<dbReference type="AlphaFoldDB" id="A0A383UZ05"/>
<evidence type="ECO:0000256" key="4">
    <source>
        <dbReference type="ARBA" id="ARBA00022694"/>
    </source>
</evidence>
<dbReference type="Gene3D" id="2.40.50.140">
    <property type="entry name" value="Nucleic acid-binding proteins"/>
    <property type="match status" value="1"/>
</dbReference>
<feature type="binding site" evidence="9">
    <location>
        <position position="514"/>
    </location>
    <ligand>
        <name>S-adenosyl-L-methionine</name>
        <dbReference type="ChEBI" id="CHEBI:59789"/>
    </ligand>
</feature>
<comment type="function">
    <text evidence="7">Catalyzes the formation of 5-methyl-uridine at position 54 (m5U54) in all tRNA. May also have a role in tRNA stabilization or maturation.</text>
</comment>
<feature type="binding site" evidence="9">
    <location>
        <position position="444"/>
    </location>
    <ligand>
        <name>S-adenosyl-L-methionine</name>
        <dbReference type="ChEBI" id="CHEBI:59789"/>
    </ligand>
</feature>
<dbReference type="FunFam" id="2.40.50.140:FF:000201">
    <property type="entry name" value="TRM2p tRNA methyltransferase"/>
    <property type="match status" value="1"/>
</dbReference>
<feature type="binding site" evidence="9">
    <location>
        <position position="465"/>
    </location>
    <ligand>
        <name>S-adenosyl-L-methionine</name>
        <dbReference type="ChEBI" id="CHEBI:59789"/>
    </ligand>
</feature>